<comment type="caution">
    <text evidence="2">The sequence shown here is derived from an EMBL/GenBank/DDBJ whole genome shotgun (WGS) entry which is preliminary data.</text>
</comment>
<evidence type="ECO:0000313" key="3">
    <source>
        <dbReference type="Proteomes" id="UP000050940"/>
    </source>
</evidence>
<dbReference type="EMBL" id="LDJP01000108">
    <property type="protein sequence ID" value="KRG80685.1"/>
    <property type="molecule type" value="Genomic_DNA"/>
</dbReference>
<gene>
    <name evidence="2" type="ORF">ABB34_14345</name>
</gene>
<dbReference type="Proteomes" id="UP000050940">
    <property type="component" value="Unassembled WGS sequence"/>
</dbReference>
<proteinExistence type="predicted"/>
<accession>A0A0R0DEP9</accession>
<protein>
    <submittedName>
        <fullName evidence="2">Uncharacterized protein</fullName>
    </submittedName>
</protein>
<reference evidence="2 3" key="1">
    <citation type="submission" date="2015-05" db="EMBL/GenBank/DDBJ databases">
        <title>Genome sequencing and analysis of members of genus Stenotrophomonas.</title>
        <authorList>
            <person name="Patil P.P."/>
            <person name="Midha S."/>
            <person name="Patil P.B."/>
        </authorList>
    </citation>
    <scope>NUCLEOTIDE SEQUENCE [LARGE SCALE GENOMIC DNA]</scope>
    <source>
        <strain evidence="2 3">JCM 16244</strain>
    </source>
</reference>
<sequence length="89" mass="9898">MQDNIIQIMPAAGWVAVFDEGGEEAAQAVVCFALVESAMKREVRAMVAEGAQIGFADALPNFVRVEELDAFEEDDEDEEQDEEEEEDEE</sequence>
<name>A0A0R0DEP9_9GAMM</name>
<evidence type="ECO:0000313" key="2">
    <source>
        <dbReference type="EMBL" id="KRG80685.1"/>
    </source>
</evidence>
<keyword evidence="3" id="KW-1185">Reference proteome</keyword>
<dbReference type="PATRIC" id="fig|659018.3.peg.218"/>
<dbReference type="AlphaFoldDB" id="A0A0R0DEP9"/>
<dbReference type="RefSeq" id="WP_057642055.1">
    <property type="nucleotide sequence ID" value="NZ_LDJP01000108.1"/>
</dbReference>
<organism evidence="2 3">
    <name type="scientific">Stenotrophomonas daejeonensis</name>
    <dbReference type="NCBI Taxonomy" id="659018"/>
    <lineage>
        <taxon>Bacteria</taxon>
        <taxon>Pseudomonadati</taxon>
        <taxon>Pseudomonadota</taxon>
        <taxon>Gammaproteobacteria</taxon>
        <taxon>Lysobacterales</taxon>
        <taxon>Lysobacteraceae</taxon>
        <taxon>Stenotrophomonas</taxon>
    </lineage>
</organism>
<feature type="region of interest" description="Disordered" evidence="1">
    <location>
        <begin position="69"/>
        <end position="89"/>
    </location>
</feature>
<evidence type="ECO:0000256" key="1">
    <source>
        <dbReference type="SAM" id="MobiDB-lite"/>
    </source>
</evidence>
<dbReference type="OrthoDB" id="8727862at2"/>